<accession>A0ABS6MX35</accession>
<protein>
    <recommendedName>
        <fullName evidence="3">Ribbon-helix-helix protein CopG domain-containing protein</fullName>
    </recommendedName>
</protein>
<proteinExistence type="predicted"/>
<evidence type="ECO:0000313" key="1">
    <source>
        <dbReference type="EMBL" id="MBV2133373.1"/>
    </source>
</evidence>
<sequence>MGETSAAPSWLNEKDGEEWAWAANYLMSRSSAQLRSKISILADTDFKRLTRAIDALESEAEGVKLIERLRNAIRQRRYRLSKGGKKTCSFTLPRETKATLKSLAKKYGTSETMLIQRLIDAEAQQAQKQKRQEELTAKIMHNAQKLAQELSQVRIEETEKRLLHCLKQLARWEIFLKEELSSLPPEEEAAAAEAAEKQMKSIREAVNASVAYRELMSPRSMSYNES</sequence>
<name>A0ABS6MX35_9GAMM</name>
<keyword evidence="2" id="KW-1185">Reference proteome</keyword>
<evidence type="ECO:0000313" key="2">
    <source>
        <dbReference type="Proteomes" id="UP000813068"/>
    </source>
</evidence>
<organism evidence="1 2">
    <name type="scientific">Geopseudomonas aromaticivorans</name>
    <dbReference type="NCBI Taxonomy" id="2849492"/>
    <lineage>
        <taxon>Bacteria</taxon>
        <taxon>Pseudomonadati</taxon>
        <taxon>Pseudomonadota</taxon>
        <taxon>Gammaproteobacteria</taxon>
        <taxon>Pseudomonadales</taxon>
        <taxon>Pseudomonadaceae</taxon>
        <taxon>Geopseudomonas</taxon>
    </lineage>
</organism>
<comment type="caution">
    <text evidence="1">The sequence shown here is derived from an EMBL/GenBank/DDBJ whole genome shotgun (WGS) entry which is preliminary data.</text>
</comment>
<reference evidence="1 2" key="1">
    <citation type="submission" date="2021-06" db="EMBL/GenBank/DDBJ databases">
        <title>Differences between aerobic and microaerobic xylene degrading microbial communities.</title>
        <authorList>
            <person name="Banerjee S."/>
            <person name="Tancsics A."/>
        </authorList>
    </citation>
    <scope>NUCLEOTIDE SEQUENCE [LARGE SCALE GENOMIC DNA]</scope>
    <source>
        <strain evidence="1 2">MAP12</strain>
    </source>
</reference>
<dbReference type="Proteomes" id="UP000813068">
    <property type="component" value="Unassembled WGS sequence"/>
</dbReference>
<gene>
    <name evidence="1" type="ORF">KRX52_11270</name>
</gene>
<dbReference type="EMBL" id="JAHRGL010000027">
    <property type="protein sequence ID" value="MBV2133373.1"/>
    <property type="molecule type" value="Genomic_DNA"/>
</dbReference>
<evidence type="ECO:0008006" key="3">
    <source>
        <dbReference type="Google" id="ProtNLM"/>
    </source>
</evidence>